<protein>
    <submittedName>
        <fullName evidence="1">Uncharacterized protein</fullName>
    </submittedName>
</protein>
<sequence length="129" mass="15186">MFHVVECYGTDLIKYEDLECEINMSFYKVKTRSFTRRIYGSLGRMDVLHGRLRDDEEEMYDHFTFQILFVNSLLNTHRRETLDSYPITFDTITLMERLIGGAMKIDAKIHHGQLFSHNAIFVETVSPTL</sequence>
<comment type="caution">
    <text evidence="1">The sequence shown here is derived from an EMBL/GenBank/DDBJ whole genome shotgun (WGS) entry which is preliminary data.</text>
</comment>
<evidence type="ECO:0000313" key="1">
    <source>
        <dbReference type="EMBL" id="KAG5377399.1"/>
    </source>
</evidence>
<keyword evidence="2" id="KW-1185">Reference proteome</keyword>
<proteinExistence type="predicted"/>
<dbReference type="EMBL" id="JADBGQ010000010">
    <property type="protein sequence ID" value="KAG5377399.1"/>
    <property type="molecule type" value="Genomic_DNA"/>
</dbReference>
<organism evidence="1 2">
    <name type="scientific">Brassica rapa subsp. trilocularis</name>
    <dbReference type="NCBI Taxonomy" id="1813537"/>
    <lineage>
        <taxon>Eukaryota</taxon>
        <taxon>Viridiplantae</taxon>
        <taxon>Streptophyta</taxon>
        <taxon>Embryophyta</taxon>
        <taxon>Tracheophyta</taxon>
        <taxon>Spermatophyta</taxon>
        <taxon>Magnoliopsida</taxon>
        <taxon>eudicotyledons</taxon>
        <taxon>Gunneridae</taxon>
        <taxon>Pentapetalae</taxon>
        <taxon>rosids</taxon>
        <taxon>malvids</taxon>
        <taxon>Brassicales</taxon>
        <taxon>Brassicaceae</taxon>
        <taxon>Brassiceae</taxon>
        <taxon>Brassica</taxon>
    </lineage>
</organism>
<evidence type="ECO:0000313" key="2">
    <source>
        <dbReference type="Proteomes" id="UP000823674"/>
    </source>
</evidence>
<name>A0ABQ7KVQ9_BRACM</name>
<accession>A0ABQ7KVQ9</accession>
<reference evidence="1 2" key="1">
    <citation type="submission" date="2021-03" db="EMBL/GenBank/DDBJ databases">
        <authorList>
            <person name="King G.J."/>
            <person name="Bancroft I."/>
            <person name="Baten A."/>
            <person name="Bloomfield J."/>
            <person name="Borpatragohain P."/>
            <person name="He Z."/>
            <person name="Irish N."/>
            <person name="Irwin J."/>
            <person name="Liu K."/>
            <person name="Mauleon R.P."/>
            <person name="Moore J."/>
            <person name="Morris R."/>
            <person name="Ostergaard L."/>
            <person name="Wang B."/>
            <person name="Wells R."/>
        </authorList>
    </citation>
    <scope>NUCLEOTIDE SEQUENCE [LARGE SCALE GENOMIC DNA]</scope>
    <source>
        <strain evidence="1">R-o-18</strain>
        <tissue evidence="1">Leaf</tissue>
    </source>
</reference>
<dbReference type="Proteomes" id="UP000823674">
    <property type="component" value="Chromosome A10"/>
</dbReference>
<gene>
    <name evidence="1" type="primary">A10g507100.1_BraROA</name>
    <name evidence="1" type="ORF">IGI04_041995</name>
</gene>